<feature type="compositionally biased region" description="Low complexity" evidence="1">
    <location>
        <begin position="169"/>
        <end position="182"/>
    </location>
</feature>
<dbReference type="GO" id="GO:0006897">
    <property type="term" value="P:endocytosis"/>
    <property type="evidence" value="ECO:0007669"/>
    <property type="project" value="TreeGrafter"/>
</dbReference>
<name>A0A9W8LJL8_9FUNG</name>
<feature type="region of interest" description="Disordered" evidence="1">
    <location>
        <begin position="597"/>
        <end position="647"/>
    </location>
</feature>
<evidence type="ECO:0000313" key="3">
    <source>
        <dbReference type="EMBL" id="KAJ2781855.1"/>
    </source>
</evidence>
<evidence type="ECO:0000256" key="1">
    <source>
        <dbReference type="SAM" id="MobiDB-lite"/>
    </source>
</evidence>
<dbReference type="OrthoDB" id="4033880at2759"/>
<dbReference type="InterPro" id="IPR013809">
    <property type="entry name" value="ENTH"/>
</dbReference>
<dbReference type="Pfam" id="PF01417">
    <property type="entry name" value="ENTH"/>
    <property type="match status" value="1"/>
</dbReference>
<evidence type="ECO:0000313" key="4">
    <source>
        <dbReference type="Proteomes" id="UP001140217"/>
    </source>
</evidence>
<accession>A0A9W8LJL8</accession>
<comment type="caution">
    <text evidence="3">The sequence shown here is derived from an EMBL/GenBank/DDBJ whole genome shotgun (WGS) entry which is preliminary data.</text>
</comment>
<dbReference type="GO" id="GO:0005768">
    <property type="term" value="C:endosome"/>
    <property type="evidence" value="ECO:0007669"/>
    <property type="project" value="TreeGrafter"/>
</dbReference>
<dbReference type="InterPro" id="IPR008942">
    <property type="entry name" value="ENTH_VHS"/>
</dbReference>
<sequence length="790" mass="80422">MSAKGVLRTVKNYTLGCTPIQMKVLSATSNEPGAPSLALMSEIAQATYNQTDFLGIMDIIDKRMNDKGRLWRHVYKALVLLDYLLRAGAPYVVEYSIDNLFIVKTLREFQHIDKSGLDQGANVREKAKALTALLSDRSRLEAERKSGNWMGGRPGFGGHPGGHPGGHYNGHYASSSSRLQNSSGGGGGGSGGRPSHRRGESLSASSHRRDDDGRSARRAQAPIRQVPSGYDEEAALKHALEESAREAKEKEDLDKAVVVAAAPKETDLLGGFDDASSTALVNANANVNANSIGLLDNINNNNNNNSAISFSHQQQQQQQQFAASSVTNDLLGAFGAGPGAASSQFMTMSSMTTSTTINSTGNTLGGVGNMGGMNNLGTMNSMGGMSSMGGTNSMGGFDPFGLANSGGGADAGGMGLVSGMNAMAIGASSGINHPGLSAPMGFGTPAATSTPGPFDSTNTSQFLAQSTMTASVAESSVGGAAAANPFGQQQQQSGGFGGASGAFSNAFDGGAGAKALPFAGANDANARIAEIARNSDKIDPFASLAMESSSNPFGAAPGAGAGSSSGMGMSAALTSQGLGTGGSSLVDFSSVSQATSTNMSSQQTFGQPNRNPFAAGDGGSGIGGAGNRQPSLNQLMSSAGPGSSLVAASTPASTASLFGQQSAGGALSGLGAESQLLSFQQQQPQPQQPLGGMGAFSNISAESQTKSFQQQQGTTPMGTFSSMAAESQQSSFHQQQQQGFGQQFQPGLGQQFQQQPNFGQQFQQQQPLNPFAQQGSAGAAGGGQANFFGL</sequence>
<keyword evidence="4" id="KW-1185">Reference proteome</keyword>
<feature type="compositionally biased region" description="Polar residues" evidence="1">
    <location>
        <begin position="597"/>
        <end position="610"/>
    </location>
</feature>
<dbReference type="Proteomes" id="UP001140217">
    <property type="component" value="Unassembled WGS sequence"/>
</dbReference>
<feature type="compositionally biased region" description="Gly residues" evidence="1">
    <location>
        <begin position="183"/>
        <end position="192"/>
    </location>
</feature>
<dbReference type="Gene3D" id="1.25.40.90">
    <property type="match status" value="1"/>
</dbReference>
<gene>
    <name evidence="3" type="ORF">H4R18_002618</name>
</gene>
<proteinExistence type="predicted"/>
<dbReference type="AlphaFoldDB" id="A0A9W8LJL8"/>
<dbReference type="SUPFAM" id="SSF48464">
    <property type="entry name" value="ENTH/VHS domain"/>
    <property type="match status" value="1"/>
</dbReference>
<feature type="compositionally biased region" description="Gly residues" evidence="1">
    <location>
        <begin position="616"/>
        <end position="626"/>
    </location>
</feature>
<feature type="domain" description="ENTH" evidence="2">
    <location>
        <begin position="12"/>
        <end position="144"/>
    </location>
</feature>
<feature type="compositionally biased region" description="Polar residues" evidence="1">
    <location>
        <begin position="628"/>
        <end position="647"/>
    </location>
</feature>
<organism evidence="3 4">
    <name type="scientific">Coemansia javaensis</name>
    <dbReference type="NCBI Taxonomy" id="2761396"/>
    <lineage>
        <taxon>Eukaryota</taxon>
        <taxon>Fungi</taxon>
        <taxon>Fungi incertae sedis</taxon>
        <taxon>Zoopagomycota</taxon>
        <taxon>Kickxellomycotina</taxon>
        <taxon>Kickxellomycetes</taxon>
        <taxon>Kickxellales</taxon>
        <taxon>Kickxellaceae</taxon>
        <taxon>Coemansia</taxon>
    </lineage>
</organism>
<feature type="compositionally biased region" description="Gly residues" evidence="1">
    <location>
        <begin position="149"/>
        <end position="168"/>
    </location>
</feature>
<dbReference type="SMART" id="SM00273">
    <property type="entry name" value="ENTH"/>
    <property type="match status" value="1"/>
</dbReference>
<feature type="compositionally biased region" description="Low complexity" evidence="1">
    <location>
        <begin position="677"/>
        <end position="689"/>
    </location>
</feature>
<dbReference type="PANTHER" id="PTHR12276">
    <property type="entry name" value="EPSIN/ENT-RELATED"/>
    <property type="match status" value="1"/>
</dbReference>
<dbReference type="FunFam" id="1.25.40.90:FF:000006">
    <property type="entry name" value="Clathrin interactor 1"/>
    <property type="match status" value="1"/>
</dbReference>
<dbReference type="PANTHER" id="PTHR12276:SF110">
    <property type="entry name" value="EPSIN-1-RELATED"/>
    <property type="match status" value="1"/>
</dbReference>
<dbReference type="EMBL" id="JANBUL010000090">
    <property type="protein sequence ID" value="KAJ2781855.1"/>
    <property type="molecule type" value="Genomic_DNA"/>
</dbReference>
<dbReference type="GO" id="GO:0030276">
    <property type="term" value="F:clathrin binding"/>
    <property type="evidence" value="ECO:0007669"/>
    <property type="project" value="TreeGrafter"/>
</dbReference>
<dbReference type="PROSITE" id="PS50942">
    <property type="entry name" value="ENTH"/>
    <property type="match status" value="1"/>
</dbReference>
<feature type="region of interest" description="Disordered" evidence="1">
    <location>
        <begin position="771"/>
        <end position="790"/>
    </location>
</feature>
<evidence type="ECO:0000259" key="2">
    <source>
        <dbReference type="PROSITE" id="PS50942"/>
    </source>
</evidence>
<dbReference type="GO" id="GO:0005543">
    <property type="term" value="F:phospholipid binding"/>
    <property type="evidence" value="ECO:0007669"/>
    <property type="project" value="TreeGrafter"/>
</dbReference>
<feature type="region of interest" description="Disordered" evidence="1">
    <location>
        <begin position="144"/>
        <end position="232"/>
    </location>
</feature>
<dbReference type="GO" id="GO:0005886">
    <property type="term" value="C:plasma membrane"/>
    <property type="evidence" value="ECO:0007669"/>
    <property type="project" value="TreeGrafter"/>
</dbReference>
<dbReference type="GO" id="GO:0030125">
    <property type="term" value="C:clathrin vesicle coat"/>
    <property type="evidence" value="ECO:0007669"/>
    <property type="project" value="TreeGrafter"/>
</dbReference>
<protein>
    <recommendedName>
        <fullName evidence="2">ENTH domain-containing protein</fullName>
    </recommendedName>
</protein>
<reference evidence="3" key="1">
    <citation type="submission" date="2022-07" db="EMBL/GenBank/DDBJ databases">
        <title>Phylogenomic reconstructions and comparative analyses of Kickxellomycotina fungi.</title>
        <authorList>
            <person name="Reynolds N.K."/>
            <person name="Stajich J.E."/>
            <person name="Barry K."/>
            <person name="Grigoriev I.V."/>
            <person name="Crous P."/>
            <person name="Smith M.E."/>
        </authorList>
    </citation>
    <scope>NUCLEOTIDE SEQUENCE</scope>
    <source>
        <strain evidence="3">NBRC 105414</strain>
    </source>
</reference>
<feature type="region of interest" description="Disordered" evidence="1">
    <location>
        <begin position="677"/>
        <end position="696"/>
    </location>
</feature>